<proteinExistence type="predicted"/>
<protein>
    <submittedName>
        <fullName evidence="1">Uncharacterized protein</fullName>
    </submittedName>
</protein>
<dbReference type="AlphaFoldDB" id="A0AAN6T0K7"/>
<keyword evidence="2" id="KW-1185">Reference proteome</keyword>
<dbReference type="Proteomes" id="UP001305647">
    <property type="component" value="Unassembled WGS sequence"/>
</dbReference>
<accession>A0AAN6T0K7</accession>
<reference evidence="1" key="1">
    <citation type="journal article" date="2023" name="Mol. Phylogenet. Evol.">
        <title>Genome-scale phylogeny and comparative genomics of the fungal order Sordariales.</title>
        <authorList>
            <person name="Hensen N."/>
            <person name="Bonometti L."/>
            <person name="Westerberg I."/>
            <person name="Brannstrom I.O."/>
            <person name="Guillou S."/>
            <person name="Cros-Aarteil S."/>
            <person name="Calhoun S."/>
            <person name="Haridas S."/>
            <person name="Kuo A."/>
            <person name="Mondo S."/>
            <person name="Pangilinan J."/>
            <person name="Riley R."/>
            <person name="LaButti K."/>
            <person name="Andreopoulos B."/>
            <person name="Lipzen A."/>
            <person name="Chen C."/>
            <person name="Yan M."/>
            <person name="Daum C."/>
            <person name="Ng V."/>
            <person name="Clum A."/>
            <person name="Steindorff A."/>
            <person name="Ohm R.A."/>
            <person name="Martin F."/>
            <person name="Silar P."/>
            <person name="Natvig D.O."/>
            <person name="Lalanne C."/>
            <person name="Gautier V."/>
            <person name="Ament-Velasquez S.L."/>
            <person name="Kruys A."/>
            <person name="Hutchinson M.I."/>
            <person name="Powell A.J."/>
            <person name="Barry K."/>
            <person name="Miller A.N."/>
            <person name="Grigoriev I.V."/>
            <person name="Debuchy R."/>
            <person name="Gladieux P."/>
            <person name="Hiltunen Thoren M."/>
            <person name="Johannesson H."/>
        </authorList>
    </citation>
    <scope>NUCLEOTIDE SEQUENCE</scope>
    <source>
        <strain evidence="1">CBS 757.83</strain>
    </source>
</reference>
<sequence length="73" mass="7708">MPKRLSKMDSVLREKLMPDFDVAAPAQDSVTRTSNANCTLSVAPDNVGVVRTGIQEVTSTAVVTKDGTAARST</sequence>
<evidence type="ECO:0000313" key="2">
    <source>
        <dbReference type="Proteomes" id="UP001305647"/>
    </source>
</evidence>
<dbReference type="EMBL" id="MU863641">
    <property type="protein sequence ID" value="KAK4100363.1"/>
    <property type="molecule type" value="Genomic_DNA"/>
</dbReference>
<organism evidence="1 2">
    <name type="scientific">Parathielavia hyrcaniae</name>
    <dbReference type="NCBI Taxonomy" id="113614"/>
    <lineage>
        <taxon>Eukaryota</taxon>
        <taxon>Fungi</taxon>
        <taxon>Dikarya</taxon>
        <taxon>Ascomycota</taxon>
        <taxon>Pezizomycotina</taxon>
        <taxon>Sordariomycetes</taxon>
        <taxon>Sordariomycetidae</taxon>
        <taxon>Sordariales</taxon>
        <taxon>Chaetomiaceae</taxon>
        <taxon>Parathielavia</taxon>
    </lineage>
</organism>
<comment type="caution">
    <text evidence="1">The sequence shown here is derived from an EMBL/GenBank/DDBJ whole genome shotgun (WGS) entry which is preliminary data.</text>
</comment>
<evidence type="ECO:0000313" key="1">
    <source>
        <dbReference type="EMBL" id="KAK4100363.1"/>
    </source>
</evidence>
<reference evidence="1" key="2">
    <citation type="submission" date="2023-05" db="EMBL/GenBank/DDBJ databases">
        <authorList>
            <consortium name="Lawrence Berkeley National Laboratory"/>
            <person name="Steindorff A."/>
            <person name="Hensen N."/>
            <person name="Bonometti L."/>
            <person name="Westerberg I."/>
            <person name="Brannstrom I.O."/>
            <person name="Guillou S."/>
            <person name="Cros-Aarteil S."/>
            <person name="Calhoun S."/>
            <person name="Haridas S."/>
            <person name="Kuo A."/>
            <person name="Mondo S."/>
            <person name="Pangilinan J."/>
            <person name="Riley R."/>
            <person name="Labutti K."/>
            <person name="Andreopoulos B."/>
            <person name="Lipzen A."/>
            <person name="Chen C."/>
            <person name="Yanf M."/>
            <person name="Daum C."/>
            <person name="Ng V."/>
            <person name="Clum A."/>
            <person name="Ohm R."/>
            <person name="Martin F."/>
            <person name="Silar P."/>
            <person name="Natvig D."/>
            <person name="Lalanne C."/>
            <person name="Gautier V."/>
            <person name="Ament-Velasquez S.L."/>
            <person name="Kruys A."/>
            <person name="Hutchinson M.I."/>
            <person name="Powell A.J."/>
            <person name="Barry K."/>
            <person name="Miller A.N."/>
            <person name="Grigoriev I.V."/>
            <person name="Debuchy R."/>
            <person name="Gladieux P."/>
            <person name="Thoren M.H."/>
            <person name="Johannesson H."/>
        </authorList>
    </citation>
    <scope>NUCLEOTIDE SEQUENCE</scope>
    <source>
        <strain evidence="1">CBS 757.83</strain>
    </source>
</reference>
<gene>
    <name evidence="1" type="ORF">N658DRAFT_497359</name>
</gene>
<name>A0AAN6T0K7_9PEZI</name>